<dbReference type="EMBL" id="BOPO01000110">
    <property type="protein sequence ID" value="GIL29927.1"/>
    <property type="molecule type" value="Genomic_DNA"/>
</dbReference>
<name>A0A8J4AIG9_9ACTN</name>
<dbReference type="Pfam" id="PF12728">
    <property type="entry name" value="HTH_17"/>
    <property type="match status" value="1"/>
</dbReference>
<dbReference type="InterPro" id="IPR009061">
    <property type="entry name" value="DNA-bd_dom_put_sf"/>
</dbReference>
<evidence type="ECO:0000313" key="2">
    <source>
        <dbReference type="EMBL" id="GIL29927.1"/>
    </source>
</evidence>
<accession>A0A8J4AIG9</accession>
<dbReference type="NCBIfam" id="TIGR01764">
    <property type="entry name" value="excise"/>
    <property type="match status" value="1"/>
</dbReference>
<dbReference type="GO" id="GO:0003677">
    <property type="term" value="F:DNA binding"/>
    <property type="evidence" value="ECO:0007669"/>
    <property type="project" value="InterPro"/>
</dbReference>
<organism evidence="2 3">
    <name type="scientific">Actinocatenispora comari</name>
    <dbReference type="NCBI Taxonomy" id="2807577"/>
    <lineage>
        <taxon>Bacteria</taxon>
        <taxon>Bacillati</taxon>
        <taxon>Actinomycetota</taxon>
        <taxon>Actinomycetes</taxon>
        <taxon>Micromonosporales</taxon>
        <taxon>Micromonosporaceae</taxon>
        <taxon>Actinocatenispora</taxon>
    </lineage>
</organism>
<gene>
    <name evidence="2" type="ORF">NUM_51810</name>
</gene>
<dbReference type="InterPro" id="IPR036388">
    <property type="entry name" value="WH-like_DNA-bd_sf"/>
</dbReference>
<evidence type="ECO:0000313" key="3">
    <source>
        <dbReference type="Proteomes" id="UP000614996"/>
    </source>
</evidence>
<reference evidence="3" key="1">
    <citation type="journal article" date="2021" name="Int. J. Syst. Evol. Microbiol.">
        <title>Actinocatenispora comari sp. nov., an endophytic actinomycete isolated from aerial parts of Comarum salesowianum.</title>
        <authorList>
            <person name="Oyunbileg N."/>
            <person name="Iizaka Y."/>
            <person name="Hamada M."/>
            <person name="Davaapurev B.O."/>
            <person name="Fukumoto A."/>
            <person name="Tsetseg B."/>
            <person name="Kato F."/>
            <person name="Tamura T."/>
            <person name="Batkhuu J."/>
            <person name="Anzai Y."/>
        </authorList>
    </citation>
    <scope>NUCLEOTIDE SEQUENCE [LARGE SCALE GENOMIC DNA]</scope>
    <source>
        <strain evidence="3">NUM-2625</strain>
    </source>
</reference>
<dbReference type="Gene3D" id="1.10.10.10">
    <property type="entry name" value="Winged helix-like DNA-binding domain superfamily/Winged helix DNA-binding domain"/>
    <property type="match status" value="1"/>
</dbReference>
<dbReference type="SUPFAM" id="SSF46955">
    <property type="entry name" value="Putative DNA-binding domain"/>
    <property type="match status" value="1"/>
</dbReference>
<keyword evidence="3" id="KW-1185">Reference proteome</keyword>
<feature type="domain" description="Helix-turn-helix" evidence="1">
    <location>
        <begin position="5"/>
        <end position="55"/>
    </location>
</feature>
<comment type="caution">
    <text evidence="2">The sequence shown here is derived from an EMBL/GenBank/DDBJ whole genome shotgun (WGS) entry which is preliminary data.</text>
</comment>
<dbReference type="RefSeq" id="WP_207127582.1">
    <property type="nucleotide sequence ID" value="NZ_BOPO01000110.1"/>
</dbReference>
<proteinExistence type="predicted"/>
<sequence>MAERLMTVGEVAEYLAVPVQTIYAWRKRSEGPRGCRVGRYVRFRRTDVEKWLDQQAAGGGPGAAA</sequence>
<dbReference type="AlphaFoldDB" id="A0A8J4AIG9"/>
<dbReference type="InterPro" id="IPR041657">
    <property type="entry name" value="HTH_17"/>
</dbReference>
<dbReference type="Proteomes" id="UP000614996">
    <property type="component" value="Unassembled WGS sequence"/>
</dbReference>
<evidence type="ECO:0000259" key="1">
    <source>
        <dbReference type="Pfam" id="PF12728"/>
    </source>
</evidence>
<dbReference type="InterPro" id="IPR010093">
    <property type="entry name" value="SinI_DNA-bd"/>
</dbReference>
<protein>
    <recommendedName>
        <fullName evidence="1">Helix-turn-helix domain-containing protein</fullName>
    </recommendedName>
</protein>